<name>A0A0X8JDH1_ACTRD</name>
<reference evidence="7" key="1">
    <citation type="submission" date="2016-02" db="EMBL/GenBank/DDBJ databases">
        <authorList>
            <person name="Holder M.E."/>
            <person name="Ajami N.J."/>
            <person name="Petrosino J.F."/>
        </authorList>
    </citation>
    <scope>NUCLEOTIDE SEQUENCE [LARGE SCALE GENOMIC DNA]</scope>
    <source>
        <strain evidence="7">CCUG 36733</strain>
    </source>
</reference>
<evidence type="ECO:0000256" key="3">
    <source>
        <dbReference type="ARBA" id="ARBA00022676"/>
    </source>
</evidence>
<dbReference type="GO" id="GO:0016757">
    <property type="term" value="F:glycosyltransferase activity"/>
    <property type="evidence" value="ECO:0007669"/>
    <property type="project" value="UniProtKB-KW"/>
</dbReference>
<dbReference type="AlphaFoldDB" id="A0A0X8JDH1"/>
<comment type="pathway">
    <text evidence="1">Cell wall biogenesis; cell wall polysaccharide biosynthesis.</text>
</comment>
<dbReference type="Pfam" id="PF00535">
    <property type="entry name" value="Glycos_transf_2"/>
    <property type="match status" value="1"/>
</dbReference>
<keyword evidence="7" id="KW-1185">Reference proteome</keyword>
<evidence type="ECO:0000256" key="4">
    <source>
        <dbReference type="ARBA" id="ARBA00022679"/>
    </source>
</evidence>
<dbReference type="Gene3D" id="3.90.550.10">
    <property type="entry name" value="Spore Coat Polysaccharide Biosynthesis Protein SpsA, Chain A"/>
    <property type="match status" value="1"/>
</dbReference>
<comment type="similarity">
    <text evidence="2">Belongs to the glycosyltransferase 2 family.</text>
</comment>
<accession>A0A0X8JDH1</accession>
<dbReference type="InterPro" id="IPR001173">
    <property type="entry name" value="Glyco_trans_2-like"/>
</dbReference>
<dbReference type="STRING" id="111015.AXF14_01615"/>
<dbReference type="RefSeq" id="WP_067939607.1">
    <property type="nucleotide sequence ID" value="NZ_CAUSVG010000028.1"/>
</dbReference>
<protein>
    <submittedName>
        <fullName evidence="6">Rhamnosyltransferase</fullName>
    </submittedName>
</protein>
<keyword evidence="4 6" id="KW-0808">Transferase</keyword>
<keyword evidence="3" id="KW-0328">Glycosyltransferase</keyword>
<feature type="domain" description="Glycosyltransferase 2-like" evidence="5">
    <location>
        <begin position="13"/>
        <end position="175"/>
    </location>
</feature>
<dbReference type="EMBL" id="CP014228">
    <property type="protein sequence ID" value="AMD86537.1"/>
    <property type="molecule type" value="Genomic_DNA"/>
</dbReference>
<dbReference type="SUPFAM" id="SSF53448">
    <property type="entry name" value="Nucleotide-diphospho-sugar transferases"/>
    <property type="match status" value="1"/>
</dbReference>
<evidence type="ECO:0000313" key="7">
    <source>
        <dbReference type="Proteomes" id="UP000065220"/>
    </source>
</evidence>
<dbReference type="InterPro" id="IPR029044">
    <property type="entry name" value="Nucleotide-diphossugar_trans"/>
</dbReference>
<dbReference type="CDD" id="cd02526">
    <property type="entry name" value="GT2_RfbF_like"/>
    <property type="match status" value="1"/>
</dbReference>
<dbReference type="OrthoDB" id="9771846at2"/>
<evidence type="ECO:0000313" key="6">
    <source>
        <dbReference type="EMBL" id="AMD86537.1"/>
    </source>
</evidence>
<proteinExistence type="inferred from homology"/>
<dbReference type="Proteomes" id="UP000065220">
    <property type="component" value="Chromosome"/>
</dbReference>
<dbReference type="KEGG" id="ard:AXF14_01615"/>
<sequence length="308" mass="33666">MSTVRPEGGVAAVVVTYHSGDVQRLVSALSEQCDHVIIVDNGSSRAEVDALRQTCTESGALLVTLGRNTGIAAAQNRGIEVARELGAQQVLLSDDDSAPEPGMVTRLLEGLELAQRSGPVAAVGPLIEEGDGADELIYVARTWGPRRANRSETRVELAPVAFLVASGCLLSLDALDLVGPMNESLFIDHVDLEWGLRARRAGLGLFVVTRARMSHSLGDRMVTIPGRRQPVHVHSATRNYYLVRNTTWLLRSALLPMRWRLGYVWWMLKYVGFNVLVNPPRAQRLNAALQGVRDGALGRMGPRHERRA</sequence>
<evidence type="ECO:0000256" key="2">
    <source>
        <dbReference type="ARBA" id="ARBA00006739"/>
    </source>
</evidence>
<evidence type="ECO:0000259" key="5">
    <source>
        <dbReference type="Pfam" id="PF00535"/>
    </source>
</evidence>
<gene>
    <name evidence="6" type="ORF">AXF14_01615</name>
</gene>
<evidence type="ECO:0000256" key="1">
    <source>
        <dbReference type="ARBA" id="ARBA00004776"/>
    </source>
</evidence>
<dbReference type="PANTHER" id="PTHR43179">
    <property type="entry name" value="RHAMNOSYLTRANSFERASE WBBL"/>
    <property type="match status" value="1"/>
</dbReference>
<dbReference type="PANTHER" id="PTHR43179:SF12">
    <property type="entry name" value="GALACTOFURANOSYLTRANSFERASE GLFT2"/>
    <property type="match status" value="1"/>
</dbReference>
<organism evidence="6 7">
    <name type="scientific">Actinomyces radicidentis</name>
    <dbReference type="NCBI Taxonomy" id="111015"/>
    <lineage>
        <taxon>Bacteria</taxon>
        <taxon>Bacillati</taxon>
        <taxon>Actinomycetota</taxon>
        <taxon>Actinomycetes</taxon>
        <taxon>Actinomycetales</taxon>
        <taxon>Actinomycetaceae</taxon>
        <taxon>Actinomyces</taxon>
    </lineage>
</organism>